<accession>A0A4S4M004</accession>
<comment type="catalytic activity">
    <reaction evidence="1">
        <text>a 1-acyl-sn-glycero-3-phosphate + an acyl-CoA = a 1,2-diacyl-sn-glycero-3-phosphate + CoA</text>
        <dbReference type="Rhea" id="RHEA:19709"/>
        <dbReference type="ChEBI" id="CHEBI:57287"/>
        <dbReference type="ChEBI" id="CHEBI:57970"/>
        <dbReference type="ChEBI" id="CHEBI:58342"/>
        <dbReference type="ChEBI" id="CHEBI:58608"/>
        <dbReference type="EC" id="2.3.1.51"/>
    </reaction>
</comment>
<dbReference type="PANTHER" id="PTHR43805">
    <property type="entry name" value="GLYCEROPHOSPHORYL DIESTER PHOSPHODIESTERASE"/>
    <property type="match status" value="1"/>
</dbReference>
<keyword evidence="1" id="KW-0444">Lipid biosynthesis</keyword>
<dbReference type="AlphaFoldDB" id="A0A4S4M004"/>
<keyword evidence="3" id="KW-1133">Transmembrane helix</keyword>
<dbReference type="GO" id="GO:0003841">
    <property type="term" value="F:1-acylglycerol-3-phosphate O-acyltransferase activity"/>
    <property type="evidence" value="ECO:0007669"/>
    <property type="project" value="UniProtKB-UniRule"/>
</dbReference>
<proteinExistence type="inferred from homology"/>
<evidence type="ECO:0000256" key="2">
    <source>
        <dbReference type="SAM" id="MobiDB-lite"/>
    </source>
</evidence>
<feature type="compositionally biased region" description="Acidic residues" evidence="2">
    <location>
        <begin position="780"/>
        <end position="793"/>
    </location>
</feature>
<keyword evidence="1" id="KW-0012">Acyltransferase</keyword>
<keyword evidence="1" id="KW-1208">Phospholipid metabolism</keyword>
<comment type="domain">
    <text evidence="1">The HXXXXD motif is essential for acyltransferase activity and may constitute the binding site for the phosphate moiety of the glycerol-3-phosphate.</text>
</comment>
<feature type="transmembrane region" description="Helical" evidence="3">
    <location>
        <begin position="37"/>
        <end position="61"/>
    </location>
</feature>
<feature type="compositionally biased region" description="Polar residues" evidence="2">
    <location>
        <begin position="1196"/>
        <end position="1211"/>
    </location>
</feature>
<feature type="compositionally biased region" description="Low complexity" evidence="2">
    <location>
        <begin position="794"/>
        <end position="807"/>
    </location>
</feature>
<keyword evidence="1" id="KW-0594">Phospholipid biosynthesis</keyword>
<dbReference type="PROSITE" id="PS51704">
    <property type="entry name" value="GP_PDE"/>
    <property type="match status" value="1"/>
</dbReference>
<protein>
    <recommendedName>
        <fullName evidence="1">1-acyl-sn-glycerol-3-phosphate acyltransferase</fullName>
        <ecNumber evidence="1">2.3.1.51</ecNumber>
    </recommendedName>
</protein>
<keyword evidence="1" id="KW-0808">Transferase</keyword>
<feature type="domain" description="GP-PDE" evidence="4">
    <location>
        <begin position="406"/>
        <end position="640"/>
    </location>
</feature>
<keyword evidence="6" id="KW-1185">Reference proteome</keyword>
<dbReference type="GO" id="GO:0016020">
    <property type="term" value="C:membrane"/>
    <property type="evidence" value="ECO:0007669"/>
    <property type="project" value="InterPro"/>
</dbReference>
<dbReference type="SMART" id="SM00563">
    <property type="entry name" value="PlsC"/>
    <property type="match status" value="1"/>
</dbReference>
<dbReference type="CDD" id="cd07989">
    <property type="entry name" value="LPLAT_AGPAT-like"/>
    <property type="match status" value="1"/>
</dbReference>
<feature type="compositionally biased region" description="Polar residues" evidence="2">
    <location>
        <begin position="1102"/>
        <end position="1118"/>
    </location>
</feature>
<reference evidence="5 6" key="1">
    <citation type="submission" date="2019-02" db="EMBL/GenBank/DDBJ databases">
        <title>Genome sequencing of the rare red list fungi Bondarzewia mesenterica.</title>
        <authorList>
            <person name="Buettner E."/>
            <person name="Kellner H."/>
        </authorList>
    </citation>
    <scope>NUCLEOTIDE SEQUENCE [LARGE SCALE GENOMIC DNA]</scope>
    <source>
        <strain evidence="5 6">DSM 108281</strain>
    </source>
</reference>
<evidence type="ECO:0000313" key="6">
    <source>
        <dbReference type="Proteomes" id="UP000310158"/>
    </source>
</evidence>
<gene>
    <name evidence="5" type="ORF">EW146_g2729</name>
</gene>
<dbReference type="EMBL" id="SGPL01000083">
    <property type="protein sequence ID" value="THH18212.1"/>
    <property type="molecule type" value="Genomic_DNA"/>
</dbReference>
<dbReference type="Proteomes" id="UP000310158">
    <property type="component" value="Unassembled WGS sequence"/>
</dbReference>
<evidence type="ECO:0000256" key="3">
    <source>
        <dbReference type="SAM" id="Phobius"/>
    </source>
</evidence>
<feature type="compositionally biased region" description="Low complexity" evidence="2">
    <location>
        <begin position="1051"/>
        <end position="1062"/>
    </location>
</feature>
<feature type="compositionally biased region" description="Basic residues" evidence="2">
    <location>
        <begin position="808"/>
        <end position="819"/>
    </location>
</feature>
<dbReference type="PANTHER" id="PTHR43805:SF1">
    <property type="entry name" value="GP-PDE DOMAIN-CONTAINING PROTEIN"/>
    <property type="match status" value="1"/>
</dbReference>
<dbReference type="InterPro" id="IPR030395">
    <property type="entry name" value="GP_PDE_dom"/>
</dbReference>
<keyword evidence="3" id="KW-0472">Membrane</keyword>
<feature type="region of interest" description="Disordered" evidence="2">
    <location>
        <begin position="999"/>
        <end position="1019"/>
    </location>
</feature>
<dbReference type="Pfam" id="PF01553">
    <property type="entry name" value="Acyltransferase"/>
    <property type="match status" value="1"/>
</dbReference>
<dbReference type="CDD" id="cd08570">
    <property type="entry name" value="GDPD_YPL206cp_fungi"/>
    <property type="match status" value="1"/>
</dbReference>
<feature type="non-terminal residue" evidence="5">
    <location>
        <position position="1211"/>
    </location>
</feature>
<feature type="region of interest" description="Disordered" evidence="2">
    <location>
        <begin position="764"/>
        <end position="828"/>
    </location>
</feature>
<feature type="compositionally biased region" description="Low complexity" evidence="2">
    <location>
        <begin position="271"/>
        <end position="288"/>
    </location>
</feature>
<comment type="similarity">
    <text evidence="1">Belongs to the 1-acyl-sn-glycerol-3-phosphate acyltransferase family.</text>
</comment>
<feature type="region of interest" description="Disordered" evidence="2">
    <location>
        <begin position="1051"/>
        <end position="1144"/>
    </location>
</feature>
<dbReference type="GO" id="GO:0008654">
    <property type="term" value="P:phospholipid biosynthetic process"/>
    <property type="evidence" value="ECO:0007669"/>
    <property type="project" value="UniProtKB-KW"/>
</dbReference>
<keyword evidence="3" id="KW-0812">Transmembrane</keyword>
<feature type="region of interest" description="Disordered" evidence="2">
    <location>
        <begin position="1156"/>
        <end position="1211"/>
    </location>
</feature>
<evidence type="ECO:0000256" key="1">
    <source>
        <dbReference type="RuleBase" id="RU361267"/>
    </source>
</evidence>
<dbReference type="OrthoDB" id="202234at2759"/>
<feature type="transmembrane region" description="Helical" evidence="3">
    <location>
        <begin position="6"/>
        <end position="25"/>
    </location>
</feature>
<comment type="caution">
    <text evidence="5">The sequence shown here is derived from an EMBL/GenBank/DDBJ whole genome shotgun (WGS) entry which is preliminary data.</text>
</comment>
<feature type="compositionally biased region" description="Low complexity" evidence="2">
    <location>
        <begin position="1070"/>
        <end position="1086"/>
    </location>
</feature>
<dbReference type="Pfam" id="PF03009">
    <property type="entry name" value="GDPD"/>
    <property type="match status" value="1"/>
</dbReference>
<keyword evidence="1" id="KW-0443">Lipid metabolism</keyword>
<dbReference type="InterPro" id="IPR017946">
    <property type="entry name" value="PLC-like_Pdiesterase_TIM-brl"/>
</dbReference>
<evidence type="ECO:0000259" key="4">
    <source>
        <dbReference type="PROSITE" id="PS51704"/>
    </source>
</evidence>
<dbReference type="EC" id="2.3.1.51" evidence="1"/>
<evidence type="ECO:0000313" key="5">
    <source>
        <dbReference type="EMBL" id="THH18212.1"/>
    </source>
</evidence>
<sequence length="1211" mass="133101">MSVLSLIVKPIAYLGLPVYLLHKLSASSPVAQYYVRLSLYLSTLGLVSAWGAVASVAMGIAGRRFNVNYVVARTFYALASRIMNIKIQVEGAEHLETRPAVLVGNHQSMLDILYLGRIFPKRTSIMAKKELQWTPFLGQFLTLSGAVFIDRGNNAKAVSSLGAAGETMRERKTSLWVFPEGTRSMREHNDMLPFKKGAFHLAVQAGVPIVPVVCENYWELYHKGVFNSGTFKLKVLPPVPTTGLTVEDVADLAIRVHDQMVAALREISIPSAHSSPSPSLRARSSVPAPDKKKQGETVETPVETDAPAAPIEEEKAVTHEATPTPSLSGSEEGIRRREGSENGTETEEDEGMVLVGRPGARAGVARILSLSSLTSSLPLTIRAPSPSSTSTIPFFSMSKPMSRVLPECWGHRGASAAFPENTLASFDAAIRDGAEGIESDVHVSIDDVVVMFHDPSLIREKNWHGEDGMEHVRTTKQPKQSIPTFAETVSLLMKPENHHVKFNVDIKVYNDPQRLFSLMHTVISSQPDWETLLAPRIILGLWHPRFIGPAKQYMPYCCRSYIGLSIDIARKYFWDHCDAFSMWFPSLSTIDGERFRRECKKSGKQLMVWTVNEPAQMMEASTFVSFGQSKDSFGMGQAARWGVDAILTDVTKTWLNMRTELGIDYDKVGSQYNRTFLWMAPMYYSAVQYGLSVVVKRRLECVAGSFDIAEDLNGVSIPSSTMQRSTPPSLSPRRTHRKRVSVSRLSSDTTGTLPEYTFAAWQRPALQDDLPSDRPPDYPESADEADAETDESISDLPSLSPSGLLSPRHPRRYPHRRRQAGSSSDPYLDSLLERSVHALEMSNTLLQSSMSTQSSLSAFLTSDHTAHRSLEAHARGLSSRIRNSRQYHENWMDDLDEISKGVEGLLGAPSGLPDDGSAVSRSLPTAVSPLHLRHPAHRSSSDLHAPNSSVDESQLRLSQWDRSRLVAHAPRALTQYVESTSDPNLIQLPSTLGLRSSPSMHFSEYDSPPMSSSLPPARSHFHAPASAPVLIDHPADPSTPAYNLLSSFLSRRPSVDSSTSSSRRSRQAARSHSVSTRRGGSTTPTSEHVSPHLTPERRRPSTAHSRSPTPRLSISPSHHQPRPMTPPIEELSPGSSSDPHPNPVLSLQALRKILDEQPAPASGDNVKGKGRTVSEPPHKKRAPAFMPRTPAPAPLSGTSTATASISRLFTK</sequence>
<organism evidence="5 6">
    <name type="scientific">Bondarzewia mesenterica</name>
    <dbReference type="NCBI Taxonomy" id="1095465"/>
    <lineage>
        <taxon>Eukaryota</taxon>
        <taxon>Fungi</taxon>
        <taxon>Dikarya</taxon>
        <taxon>Basidiomycota</taxon>
        <taxon>Agaricomycotina</taxon>
        <taxon>Agaricomycetes</taxon>
        <taxon>Russulales</taxon>
        <taxon>Bondarzewiaceae</taxon>
        <taxon>Bondarzewia</taxon>
    </lineage>
</organism>
<dbReference type="SUPFAM" id="SSF51695">
    <property type="entry name" value="PLC-like phosphodiesterases"/>
    <property type="match status" value="1"/>
</dbReference>
<dbReference type="NCBIfam" id="TIGR00530">
    <property type="entry name" value="AGP_acyltrn"/>
    <property type="match status" value="1"/>
</dbReference>
<dbReference type="InterPro" id="IPR002123">
    <property type="entry name" value="Plipid/glycerol_acylTrfase"/>
</dbReference>
<feature type="region of interest" description="Disordered" evidence="2">
    <location>
        <begin position="271"/>
        <end position="350"/>
    </location>
</feature>
<dbReference type="Gene3D" id="3.20.20.190">
    <property type="entry name" value="Phosphatidylinositol (PI) phosphodiesterase"/>
    <property type="match status" value="1"/>
</dbReference>
<feature type="region of interest" description="Disordered" evidence="2">
    <location>
        <begin position="717"/>
        <end position="748"/>
    </location>
</feature>
<dbReference type="InterPro" id="IPR004552">
    <property type="entry name" value="AGP_acyltrans"/>
</dbReference>
<dbReference type="SUPFAM" id="SSF69593">
    <property type="entry name" value="Glycerol-3-phosphate (1)-acyltransferase"/>
    <property type="match status" value="1"/>
</dbReference>
<name>A0A4S4M004_9AGAM</name>
<dbReference type="GO" id="GO:0008081">
    <property type="term" value="F:phosphoric diester hydrolase activity"/>
    <property type="evidence" value="ECO:0007669"/>
    <property type="project" value="InterPro"/>
</dbReference>
<feature type="compositionally biased region" description="Polar residues" evidence="2">
    <location>
        <begin position="717"/>
        <end position="728"/>
    </location>
</feature>